<organism evidence="1 2">
    <name type="scientific">Vespula squamosa</name>
    <name type="common">Southern yellow jacket</name>
    <name type="synonym">Wasp</name>
    <dbReference type="NCBI Taxonomy" id="30214"/>
    <lineage>
        <taxon>Eukaryota</taxon>
        <taxon>Metazoa</taxon>
        <taxon>Ecdysozoa</taxon>
        <taxon>Arthropoda</taxon>
        <taxon>Hexapoda</taxon>
        <taxon>Insecta</taxon>
        <taxon>Pterygota</taxon>
        <taxon>Neoptera</taxon>
        <taxon>Endopterygota</taxon>
        <taxon>Hymenoptera</taxon>
        <taxon>Apocrita</taxon>
        <taxon>Aculeata</taxon>
        <taxon>Vespoidea</taxon>
        <taxon>Vespidae</taxon>
        <taxon>Vespinae</taxon>
        <taxon>Vespula</taxon>
    </lineage>
</organism>
<evidence type="ECO:0000313" key="2">
    <source>
        <dbReference type="Proteomes" id="UP001607302"/>
    </source>
</evidence>
<dbReference type="EMBL" id="JAUDFV010000020">
    <property type="protein sequence ID" value="KAL2740900.1"/>
    <property type="molecule type" value="Genomic_DNA"/>
</dbReference>
<evidence type="ECO:0000313" key="1">
    <source>
        <dbReference type="EMBL" id="KAL2740900.1"/>
    </source>
</evidence>
<protein>
    <submittedName>
        <fullName evidence="1">Uncharacterized protein</fullName>
    </submittedName>
</protein>
<reference evidence="1 2" key="1">
    <citation type="journal article" date="2024" name="Ann. Entomol. Soc. Am.">
        <title>Genomic analyses of the southern and eastern yellowjacket wasps (Hymenoptera: Vespidae) reveal evolutionary signatures of social life.</title>
        <authorList>
            <person name="Catto M.A."/>
            <person name="Caine P.B."/>
            <person name="Orr S.E."/>
            <person name="Hunt B.G."/>
            <person name="Goodisman M.A.D."/>
        </authorList>
    </citation>
    <scope>NUCLEOTIDE SEQUENCE [LARGE SCALE GENOMIC DNA]</scope>
    <source>
        <strain evidence="1">233</strain>
        <tissue evidence="1">Head and thorax</tissue>
    </source>
</reference>
<proteinExistence type="predicted"/>
<sequence>MTTLYNLGITKSIFEYPGDLRDSLASTKDGVSNILRVSNMWEKFRRLRERTATNVVKAHAPKGAISLRTVQSIKQNAFSADLEFPITYRHS</sequence>
<accession>A0ABD2C787</accession>
<keyword evidence="2" id="KW-1185">Reference proteome</keyword>
<name>A0ABD2C787_VESSQ</name>
<dbReference type="Proteomes" id="UP001607302">
    <property type="component" value="Unassembled WGS sequence"/>
</dbReference>
<dbReference type="AlphaFoldDB" id="A0ABD2C787"/>
<comment type="caution">
    <text evidence="1">The sequence shown here is derived from an EMBL/GenBank/DDBJ whole genome shotgun (WGS) entry which is preliminary data.</text>
</comment>
<gene>
    <name evidence="1" type="ORF">V1478_001041</name>
</gene>